<dbReference type="EMBL" id="OMOF01000794">
    <property type="protein sequence ID" value="SPF55312.1"/>
    <property type="molecule type" value="Genomic_DNA"/>
</dbReference>
<gene>
    <name evidence="1" type="ORF">SBF1_8130004</name>
</gene>
<dbReference type="Proteomes" id="UP000238916">
    <property type="component" value="Unassembled WGS sequence"/>
</dbReference>
<protein>
    <submittedName>
        <fullName evidence="1">Uncharacterized protein</fullName>
    </submittedName>
</protein>
<dbReference type="AlphaFoldDB" id="A0A2U3LU25"/>
<proteinExistence type="predicted"/>
<accession>A0A2U3LU25</accession>
<evidence type="ECO:0000313" key="1">
    <source>
        <dbReference type="EMBL" id="SPF55312.1"/>
    </source>
</evidence>
<reference evidence="2" key="1">
    <citation type="submission" date="2018-02" db="EMBL/GenBank/DDBJ databases">
        <authorList>
            <person name="Hausmann B."/>
        </authorList>
    </citation>
    <scope>NUCLEOTIDE SEQUENCE [LARGE SCALE GENOMIC DNA]</scope>
    <source>
        <strain evidence="2">Peat soil MAG SbF1</strain>
    </source>
</reference>
<evidence type="ECO:0000313" key="2">
    <source>
        <dbReference type="Proteomes" id="UP000238916"/>
    </source>
</evidence>
<organism evidence="1 2">
    <name type="scientific">Candidatus Desulfosporosinus infrequens</name>
    <dbReference type="NCBI Taxonomy" id="2043169"/>
    <lineage>
        <taxon>Bacteria</taxon>
        <taxon>Bacillati</taxon>
        <taxon>Bacillota</taxon>
        <taxon>Clostridia</taxon>
        <taxon>Eubacteriales</taxon>
        <taxon>Desulfitobacteriaceae</taxon>
        <taxon>Desulfosporosinus</taxon>
    </lineage>
</organism>
<name>A0A2U3LU25_9FIRM</name>
<sequence>MLTASVGVTRVGNDFELASTVAGTGLSFTAGVLSLGTVDGGTF</sequence>